<dbReference type="HAMAP" id="MF_00685">
    <property type="entry name" value="GlgB"/>
    <property type="match status" value="1"/>
</dbReference>
<dbReference type="FunFam" id="2.60.40.1180:FF:000002">
    <property type="entry name" value="1,4-alpha-glucan branching enzyme GlgB"/>
    <property type="match status" value="1"/>
</dbReference>
<comment type="catalytic activity">
    <reaction evidence="1 9">
        <text>Transfers a segment of a (1-&gt;4)-alpha-D-glucan chain to a primary hydroxy group in a similar glucan chain.</text>
        <dbReference type="EC" id="2.4.1.18"/>
    </reaction>
</comment>
<dbReference type="NCBIfam" id="TIGR01515">
    <property type="entry name" value="branching_enzym"/>
    <property type="match status" value="1"/>
</dbReference>
<comment type="subunit">
    <text evidence="9">Monomer.</text>
</comment>
<dbReference type="EC" id="2.4.1.18" evidence="9"/>
<comment type="similarity">
    <text evidence="3 9">Belongs to the glycosyl hydrolase 13 family. GlgB subfamily.</text>
</comment>
<evidence type="ECO:0000256" key="1">
    <source>
        <dbReference type="ARBA" id="ARBA00000826"/>
    </source>
</evidence>
<dbReference type="AlphaFoldDB" id="A0A948RZ91"/>
<dbReference type="Pfam" id="PF02922">
    <property type="entry name" value="CBM_48"/>
    <property type="match status" value="1"/>
</dbReference>
<keyword evidence="5 9" id="KW-0328">Glycosyltransferase</keyword>
<feature type="domain" description="Glycosyl hydrolase family 13 catalytic" evidence="11">
    <location>
        <begin position="168"/>
        <end position="508"/>
    </location>
</feature>
<dbReference type="Pfam" id="PF00128">
    <property type="entry name" value="Alpha-amylase"/>
    <property type="match status" value="1"/>
</dbReference>
<organism evidence="12 13">
    <name type="scientific">Eiseniibacteriota bacterium</name>
    <dbReference type="NCBI Taxonomy" id="2212470"/>
    <lineage>
        <taxon>Bacteria</taxon>
        <taxon>Candidatus Eiseniibacteriota</taxon>
    </lineage>
</organism>
<dbReference type="FunFam" id="3.20.20.80:FF:000003">
    <property type="entry name" value="1,4-alpha-glucan branching enzyme GlgB"/>
    <property type="match status" value="1"/>
</dbReference>
<feature type="active site" description="Proton donor" evidence="9 10">
    <location>
        <position position="379"/>
    </location>
</feature>
<evidence type="ECO:0000256" key="8">
    <source>
        <dbReference type="ARBA" id="ARBA00023277"/>
    </source>
</evidence>
<dbReference type="SMART" id="SM00642">
    <property type="entry name" value="Aamy"/>
    <property type="match status" value="1"/>
</dbReference>
<dbReference type="PANTHER" id="PTHR43651">
    <property type="entry name" value="1,4-ALPHA-GLUCAN-BRANCHING ENZYME"/>
    <property type="match status" value="1"/>
</dbReference>
<evidence type="ECO:0000313" key="12">
    <source>
        <dbReference type="EMBL" id="MBU2692309.1"/>
    </source>
</evidence>
<dbReference type="Pfam" id="PF02806">
    <property type="entry name" value="Alpha-amylase_C"/>
    <property type="match status" value="1"/>
</dbReference>
<gene>
    <name evidence="9 12" type="primary">glgB</name>
    <name evidence="12" type="ORF">KJ970_15405</name>
</gene>
<reference evidence="12" key="1">
    <citation type="submission" date="2021-05" db="EMBL/GenBank/DDBJ databases">
        <title>Energy efficiency and biological interactions define the core microbiome of deep oligotrophic groundwater.</title>
        <authorList>
            <person name="Mehrshad M."/>
            <person name="Lopez-Fernandez M."/>
            <person name="Bell E."/>
            <person name="Bernier-Latmani R."/>
            <person name="Bertilsson S."/>
            <person name="Dopson M."/>
        </authorList>
    </citation>
    <scope>NUCLEOTIDE SEQUENCE</scope>
    <source>
        <strain evidence="12">Modern_marine.mb.64</strain>
    </source>
</reference>
<dbReference type="InterPro" id="IPR004193">
    <property type="entry name" value="Glyco_hydro_13_N"/>
</dbReference>
<dbReference type="GO" id="GO:0043169">
    <property type="term" value="F:cation binding"/>
    <property type="evidence" value="ECO:0007669"/>
    <property type="project" value="InterPro"/>
</dbReference>
<sequence length="652" mass="75251">MAGYKQAAERERRRITVGVTRISEVDIYLFNEGTHLSLFNKLGSHPMVDGRIEGTYFAVWAPNARHVYVTGDFNDWSRVSHPIYPRDASGIWEGFIPGVKKGDLYKYHIISRDIAYSVNKADPMALRHELPPRTASIVWDLEYWWDDQEWMNRRHEQNRFDKPMSIYEIHLGSWRRGLEDNGFLNYRDLAHQLAEYVKEMGFTHIELLPIMEHPFYGSWGYQITGYFAPTSRYGTPQDFMYFVDHLHQNGIGVILDWVPSHFPTDQHGPAYFDGTHLYEHSDPRKGLHPDWNSAIFNYGRNEVRSFLLSNALFWVDKYHVDGLRVDAVASMLYLDYSREEGEWIPNEFGGRENIDAISLLKDFNREIYHAHPGIQTSAEESTAWPGVSKPVDVGGLGFGYKWDMGWMHDTLAYLARDPIHRKHHHNELSFRMLYSWTENYILPLSHDEVVHGKGSLLQRMSGDDWQAFANLRLLFGYMFAQPAKKLLFMGDEFAQRNEWYHEKSLDWHLLDAPSHAGVKNLVRDLNQLYRAEPALHELDVDPQGFEWIDADDAINSTLTLLRKGRRPEDLVVAAFNLTPVPRHKFRIGLPTGGYWQEILNTDAEIYGGSGMGNYGGREADATGWNGRPCSLEVVLPPLAAVFFKPGRPENNS</sequence>
<dbReference type="EMBL" id="JAHJDP010000087">
    <property type="protein sequence ID" value="MBU2692309.1"/>
    <property type="molecule type" value="Genomic_DNA"/>
</dbReference>
<evidence type="ECO:0000256" key="10">
    <source>
        <dbReference type="PIRSR" id="PIRSR000463-1"/>
    </source>
</evidence>
<protein>
    <recommendedName>
        <fullName evidence="9">1,4-alpha-glucan branching enzyme GlgB</fullName>
        <ecNumber evidence="9">2.4.1.18</ecNumber>
    </recommendedName>
    <alternativeName>
        <fullName evidence="9">1,4-alpha-D-glucan:1,4-alpha-D-glucan 6-glucosyl-transferase</fullName>
    </alternativeName>
    <alternativeName>
        <fullName evidence="9">Alpha-(1-&gt;4)-glucan branching enzyme</fullName>
    </alternativeName>
    <alternativeName>
        <fullName evidence="9">Glycogen branching enzyme</fullName>
        <shortName evidence="9">BE</shortName>
    </alternativeName>
</protein>
<evidence type="ECO:0000313" key="13">
    <source>
        <dbReference type="Proteomes" id="UP000777784"/>
    </source>
</evidence>
<accession>A0A948RZ91</accession>
<dbReference type="NCBIfam" id="NF008967">
    <property type="entry name" value="PRK12313.1"/>
    <property type="match status" value="1"/>
</dbReference>
<dbReference type="Gene3D" id="3.20.20.80">
    <property type="entry name" value="Glycosidases"/>
    <property type="match status" value="1"/>
</dbReference>
<dbReference type="SUPFAM" id="SSF51445">
    <property type="entry name" value="(Trans)glycosidases"/>
    <property type="match status" value="1"/>
</dbReference>
<dbReference type="SUPFAM" id="SSF51011">
    <property type="entry name" value="Glycosyl hydrolase domain"/>
    <property type="match status" value="1"/>
</dbReference>
<dbReference type="CDD" id="cd02855">
    <property type="entry name" value="E_set_GBE_prok_N"/>
    <property type="match status" value="1"/>
</dbReference>
<dbReference type="InterPro" id="IPR017853">
    <property type="entry name" value="GH"/>
</dbReference>
<evidence type="ECO:0000256" key="7">
    <source>
        <dbReference type="ARBA" id="ARBA00023056"/>
    </source>
</evidence>
<dbReference type="Proteomes" id="UP000777784">
    <property type="component" value="Unassembled WGS sequence"/>
</dbReference>
<dbReference type="InterPro" id="IPR006047">
    <property type="entry name" value="GH13_cat_dom"/>
</dbReference>
<keyword evidence="6 9" id="KW-0808">Transferase</keyword>
<evidence type="ECO:0000256" key="9">
    <source>
        <dbReference type="HAMAP-Rule" id="MF_00685"/>
    </source>
</evidence>
<dbReference type="CDD" id="cd11322">
    <property type="entry name" value="AmyAc_Glg_BE"/>
    <property type="match status" value="1"/>
</dbReference>
<dbReference type="NCBIfam" id="NF003811">
    <property type="entry name" value="PRK05402.1"/>
    <property type="match status" value="1"/>
</dbReference>
<name>A0A948RZ91_UNCEI</name>
<comment type="function">
    <text evidence="9">Catalyzes the formation of the alpha-1,6-glucosidic linkages in glycogen by scission of a 1,4-alpha-linked oligosaccharide from growing alpha-1,4-glucan chains and the subsequent attachment of the oligosaccharide to the alpha-1,6 position.</text>
</comment>
<dbReference type="PIRSF" id="PIRSF000463">
    <property type="entry name" value="GlgB"/>
    <property type="match status" value="1"/>
</dbReference>
<evidence type="ECO:0000256" key="3">
    <source>
        <dbReference type="ARBA" id="ARBA00009000"/>
    </source>
</evidence>
<dbReference type="InterPro" id="IPR006407">
    <property type="entry name" value="GlgB"/>
</dbReference>
<dbReference type="GO" id="GO:0004553">
    <property type="term" value="F:hydrolase activity, hydrolyzing O-glycosyl compounds"/>
    <property type="evidence" value="ECO:0007669"/>
    <property type="project" value="InterPro"/>
</dbReference>
<evidence type="ECO:0000256" key="6">
    <source>
        <dbReference type="ARBA" id="ARBA00022679"/>
    </source>
</evidence>
<evidence type="ECO:0000256" key="4">
    <source>
        <dbReference type="ARBA" id="ARBA00022600"/>
    </source>
</evidence>
<keyword evidence="8 9" id="KW-0119">Carbohydrate metabolism</keyword>
<dbReference type="InterPro" id="IPR006048">
    <property type="entry name" value="A-amylase/branching_C"/>
</dbReference>
<dbReference type="Gene3D" id="2.60.40.1180">
    <property type="entry name" value="Golgi alpha-mannosidase II"/>
    <property type="match status" value="1"/>
</dbReference>
<dbReference type="GO" id="GO:0005829">
    <property type="term" value="C:cytosol"/>
    <property type="evidence" value="ECO:0007669"/>
    <property type="project" value="TreeGrafter"/>
</dbReference>
<feature type="active site" description="Nucleophile" evidence="9 10">
    <location>
        <position position="326"/>
    </location>
</feature>
<proteinExistence type="inferred from homology"/>
<comment type="caution">
    <text evidence="12">The sequence shown here is derived from an EMBL/GenBank/DDBJ whole genome shotgun (WGS) entry which is preliminary data.</text>
</comment>
<dbReference type="InterPro" id="IPR013780">
    <property type="entry name" value="Glyco_hydro_b"/>
</dbReference>
<dbReference type="GO" id="GO:0003844">
    <property type="term" value="F:1,4-alpha-glucan branching enzyme activity"/>
    <property type="evidence" value="ECO:0007669"/>
    <property type="project" value="UniProtKB-UniRule"/>
</dbReference>
<dbReference type="InterPro" id="IPR044143">
    <property type="entry name" value="GlgB_N_E_set_prok"/>
</dbReference>
<dbReference type="PANTHER" id="PTHR43651:SF3">
    <property type="entry name" value="1,4-ALPHA-GLUCAN-BRANCHING ENZYME"/>
    <property type="match status" value="1"/>
</dbReference>
<keyword evidence="4 9" id="KW-0321">Glycogen metabolism</keyword>
<evidence type="ECO:0000259" key="11">
    <source>
        <dbReference type="SMART" id="SM00642"/>
    </source>
</evidence>
<dbReference type="GO" id="GO:0005978">
    <property type="term" value="P:glycogen biosynthetic process"/>
    <property type="evidence" value="ECO:0007669"/>
    <property type="project" value="UniProtKB-UniRule"/>
</dbReference>
<dbReference type="InterPro" id="IPR013783">
    <property type="entry name" value="Ig-like_fold"/>
</dbReference>
<comment type="pathway">
    <text evidence="2 9">Glycan biosynthesis; glycogen biosynthesis.</text>
</comment>
<evidence type="ECO:0000256" key="5">
    <source>
        <dbReference type="ARBA" id="ARBA00022676"/>
    </source>
</evidence>
<keyword evidence="7 9" id="KW-0320">Glycogen biosynthesis</keyword>
<evidence type="ECO:0000256" key="2">
    <source>
        <dbReference type="ARBA" id="ARBA00004964"/>
    </source>
</evidence>
<dbReference type="InterPro" id="IPR037439">
    <property type="entry name" value="Branching_enzy"/>
</dbReference>
<dbReference type="Gene3D" id="2.60.40.10">
    <property type="entry name" value="Immunoglobulins"/>
    <property type="match status" value="1"/>
</dbReference>